<dbReference type="Pfam" id="PF23598">
    <property type="entry name" value="LRR_14"/>
    <property type="match status" value="1"/>
</dbReference>
<dbReference type="STRING" id="112509.M0VY48"/>
<dbReference type="InterPro" id="IPR032675">
    <property type="entry name" value="LRR_dom_sf"/>
</dbReference>
<organism evidence="3 4">
    <name type="scientific">Hordeum vulgare subsp. vulgare</name>
    <name type="common">Domesticated barley</name>
    <dbReference type="NCBI Taxonomy" id="112509"/>
    <lineage>
        <taxon>Eukaryota</taxon>
        <taxon>Viridiplantae</taxon>
        <taxon>Streptophyta</taxon>
        <taxon>Embryophyta</taxon>
        <taxon>Tracheophyta</taxon>
        <taxon>Spermatophyta</taxon>
        <taxon>Magnoliopsida</taxon>
        <taxon>Liliopsida</taxon>
        <taxon>Poales</taxon>
        <taxon>Poaceae</taxon>
        <taxon>BOP clade</taxon>
        <taxon>Pooideae</taxon>
        <taxon>Triticodae</taxon>
        <taxon>Triticeae</taxon>
        <taxon>Hordeinae</taxon>
        <taxon>Hordeum</taxon>
    </lineage>
</organism>
<dbReference type="Proteomes" id="UP000011116">
    <property type="component" value="Chromosome 7H"/>
</dbReference>
<dbReference type="InParanoid" id="M0VY48"/>
<reference evidence="4" key="1">
    <citation type="journal article" date="2012" name="Nature">
        <title>A physical, genetic and functional sequence assembly of the barley genome.</title>
        <authorList>
            <consortium name="The International Barley Genome Sequencing Consortium"/>
            <person name="Mayer K.F."/>
            <person name="Waugh R."/>
            <person name="Brown J.W."/>
            <person name="Schulman A."/>
            <person name="Langridge P."/>
            <person name="Platzer M."/>
            <person name="Fincher G.B."/>
            <person name="Muehlbauer G.J."/>
            <person name="Sato K."/>
            <person name="Close T.J."/>
            <person name="Wise R.P."/>
            <person name="Stein N."/>
        </authorList>
    </citation>
    <scope>NUCLEOTIDE SEQUENCE [LARGE SCALE GENOMIC DNA]</scope>
    <source>
        <strain evidence="4">cv. Morex</strain>
    </source>
</reference>
<dbReference type="GO" id="GO:0006952">
    <property type="term" value="P:defense response"/>
    <property type="evidence" value="ECO:0007669"/>
    <property type="project" value="InterPro"/>
</dbReference>
<evidence type="ECO:0000259" key="2">
    <source>
        <dbReference type="Pfam" id="PF23598"/>
    </source>
</evidence>
<dbReference type="Gramene" id="HORVU.MOREX.r3.7HG0746170.1">
    <property type="protein sequence ID" value="HORVU.MOREX.r3.7HG0746170.1.CDS1"/>
    <property type="gene ID" value="HORVU.MOREX.r3.7HG0746170"/>
</dbReference>
<dbReference type="InterPro" id="IPR044974">
    <property type="entry name" value="Disease_R_plants"/>
</dbReference>
<dbReference type="KEGG" id="hvg:123410640"/>
<proteinExistence type="predicted"/>
<evidence type="ECO:0000256" key="1">
    <source>
        <dbReference type="ARBA" id="ARBA00022737"/>
    </source>
</evidence>
<dbReference type="eggNOG" id="KOG4658">
    <property type="taxonomic scope" value="Eukaryota"/>
</dbReference>
<dbReference type="InterPro" id="IPR055414">
    <property type="entry name" value="LRR_R13L4/SHOC2-like"/>
</dbReference>
<dbReference type="Gene3D" id="3.80.10.10">
    <property type="entry name" value="Ribonuclease Inhibitor"/>
    <property type="match status" value="1"/>
</dbReference>
<dbReference type="SUPFAM" id="SSF52058">
    <property type="entry name" value="L domain-like"/>
    <property type="match status" value="1"/>
</dbReference>
<dbReference type="Gramene" id="HORVU.MOREX.r2.7HG0618880.1">
    <property type="protein sequence ID" value="HORVU.MOREX.r2.7HG0618880.1.CDS.1"/>
    <property type="gene ID" value="HORVU.MOREX.r2.7HG0618880"/>
</dbReference>
<dbReference type="RefSeq" id="XP_044959519.1">
    <property type="nucleotide sequence ID" value="XM_045103584.1"/>
</dbReference>
<dbReference type="AlphaFoldDB" id="M0VY48"/>
<feature type="domain" description="Disease resistance R13L4/SHOC-2-like LRR" evidence="2">
    <location>
        <begin position="286"/>
        <end position="642"/>
    </location>
</feature>
<dbReference type="PANTHER" id="PTHR23155">
    <property type="entry name" value="DISEASE RESISTANCE PROTEIN RP"/>
    <property type="match status" value="1"/>
</dbReference>
<gene>
    <name evidence="3" type="primary">LOC123410640</name>
</gene>
<dbReference type="OrthoDB" id="607301at2759"/>
<accession>M0VY48</accession>
<name>M0VY48_HORVV</name>
<sequence>MEFAVAAFSAVAAAAVSKLSGVKGRPNADARSISDDLSSIKATMLDHADDVLRPMSFLRAEYFAQLRALACDIEDCIDCFNAKMMTDDEFATKIAGLKERSTETTDRIKRFGFIPPAQGAAAQEAAVAVPAEIHNLHSSMKGNRHGDYLNCLLYFCLFPPNYHVRTKPLIRRLTAEGLVGREQAAINNLEKFIESSIIRSTRTSNNGKVRGFQTTCDAIRQYISQRSISENFILLCDGAAELPEEHPRRLSVYPCANAQLNLPQSLSLLRTLAIFATGEVDPASYEALLEFSQYGLLRVLDLKECDHLSDGHIQAIYNQVLMKYLSIKSGIIDRVTREVGNLKQLETLDLSGSQQLVTVYKEVLLLPKLKHLLGKFQLSRTDTFSMPVLGWFHSELEQFLSGNKSMLETLAGFVTGKRYGFPQLMSLMKRLRKVKIWCKSDASPENLGVLSSAIMKFIRDGTEAPHLKRSLSIDFEACSREFVGEIEAVAGKLDSLKLRGQLRRLPLFVVELSALEELCLWSTGLSWEVIRKGLSFVGGLKYLKLIEDNLGLIDIWNDHLISIERLSIVFNDPMLTDITIQDGALPCLVSLHIICPFLLPGRALGIKIAHMTQLNEVALHPDIDVEIKDEWQRVVDGHTNRPVPILLSIEGP</sequence>
<evidence type="ECO:0000313" key="4">
    <source>
        <dbReference type="Proteomes" id="UP000011116"/>
    </source>
</evidence>
<evidence type="ECO:0000313" key="3">
    <source>
        <dbReference type="EnsemblPlants" id="HORVU.MOREX.r3.7HG0746170.1.CDS1"/>
    </source>
</evidence>
<reference evidence="3" key="2">
    <citation type="submission" date="2020-10" db="EMBL/GenBank/DDBJ databases">
        <authorList>
            <person name="Scholz U."/>
            <person name="Mascher M."/>
            <person name="Fiebig A."/>
        </authorList>
    </citation>
    <scope>NUCLEOTIDE SEQUENCE [LARGE SCALE GENOMIC DNA]</scope>
    <source>
        <strain evidence="3">cv. Morex</strain>
    </source>
</reference>
<dbReference type="GeneID" id="123410640"/>
<protein>
    <recommendedName>
        <fullName evidence="2">Disease resistance R13L4/SHOC-2-like LRR domain-containing protein</fullName>
    </recommendedName>
</protein>
<reference evidence="3" key="3">
    <citation type="submission" date="2022-01" db="UniProtKB">
        <authorList>
            <consortium name="EnsemblPlants"/>
        </authorList>
    </citation>
    <scope>IDENTIFICATION</scope>
    <source>
        <strain evidence="3">subsp. vulgare</strain>
    </source>
</reference>
<dbReference type="Gene3D" id="1.20.5.4130">
    <property type="match status" value="1"/>
</dbReference>
<dbReference type="OMA" id="RYISEWI"/>
<dbReference type="SMR" id="M0VY48"/>
<dbReference type="PANTHER" id="PTHR23155:SF1227">
    <property type="entry name" value="OS11G0462500 PROTEIN"/>
    <property type="match status" value="1"/>
</dbReference>
<keyword evidence="4" id="KW-1185">Reference proteome</keyword>
<dbReference type="PaxDb" id="4513-MLOC_38424.2"/>
<dbReference type="EnsemblPlants" id="HORVU.MOREX.r3.7HG0746170.1">
    <property type="protein sequence ID" value="HORVU.MOREX.r3.7HG0746170.1.CDS1"/>
    <property type="gene ID" value="HORVU.MOREX.r3.7HG0746170"/>
</dbReference>
<keyword evidence="1" id="KW-0677">Repeat</keyword>